<proteinExistence type="predicted"/>
<reference evidence="2" key="2">
    <citation type="submission" date="2023-05" db="EMBL/GenBank/DDBJ databases">
        <authorList>
            <consortium name="Lawrence Berkeley National Laboratory"/>
            <person name="Steindorff A."/>
            <person name="Hensen N."/>
            <person name="Bonometti L."/>
            <person name="Westerberg I."/>
            <person name="Brannstrom I.O."/>
            <person name="Guillou S."/>
            <person name="Cros-Aarteil S."/>
            <person name="Calhoun S."/>
            <person name="Haridas S."/>
            <person name="Kuo A."/>
            <person name="Mondo S."/>
            <person name="Pangilinan J."/>
            <person name="Riley R."/>
            <person name="Labutti K."/>
            <person name="Andreopoulos B."/>
            <person name="Lipzen A."/>
            <person name="Chen C."/>
            <person name="Yanf M."/>
            <person name="Daum C."/>
            <person name="Ng V."/>
            <person name="Clum A."/>
            <person name="Ohm R."/>
            <person name="Martin F."/>
            <person name="Silar P."/>
            <person name="Natvig D."/>
            <person name="Lalanne C."/>
            <person name="Gautier V."/>
            <person name="Ament-Velasquez S.L."/>
            <person name="Kruys A."/>
            <person name="Hutchinson M.I."/>
            <person name="Powell A.J."/>
            <person name="Barry K."/>
            <person name="Miller A.N."/>
            <person name="Grigoriev I.V."/>
            <person name="Debuchy R."/>
            <person name="Gladieux P."/>
            <person name="Thoren M.H."/>
            <person name="Johannesson H."/>
        </authorList>
    </citation>
    <scope>NUCLEOTIDE SEQUENCE</scope>
    <source>
        <strain evidence="2">CBS 532.94</strain>
    </source>
</reference>
<organism evidence="2 3">
    <name type="scientific">Achaetomium macrosporum</name>
    <dbReference type="NCBI Taxonomy" id="79813"/>
    <lineage>
        <taxon>Eukaryota</taxon>
        <taxon>Fungi</taxon>
        <taxon>Dikarya</taxon>
        <taxon>Ascomycota</taxon>
        <taxon>Pezizomycotina</taxon>
        <taxon>Sordariomycetes</taxon>
        <taxon>Sordariomycetidae</taxon>
        <taxon>Sordariales</taxon>
        <taxon>Chaetomiaceae</taxon>
        <taxon>Achaetomium</taxon>
    </lineage>
</organism>
<reference evidence="2" key="1">
    <citation type="journal article" date="2023" name="Mol. Phylogenet. Evol.">
        <title>Genome-scale phylogeny and comparative genomics of the fungal order Sordariales.</title>
        <authorList>
            <person name="Hensen N."/>
            <person name="Bonometti L."/>
            <person name="Westerberg I."/>
            <person name="Brannstrom I.O."/>
            <person name="Guillou S."/>
            <person name="Cros-Aarteil S."/>
            <person name="Calhoun S."/>
            <person name="Haridas S."/>
            <person name="Kuo A."/>
            <person name="Mondo S."/>
            <person name="Pangilinan J."/>
            <person name="Riley R."/>
            <person name="LaButti K."/>
            <person name="Andreopoulos B."/>
            <person name="Lipzen A."/>
            <person name="Chen C."/>
            <person name="Yan M."/>
            <person name="Daum C."/>
            <person name="Ng V."/>
            <person name="Clum A."/>
            <person name="Steindorff A."/>
            <person name="Ohm R.A."/>
            <person name="Martin F."/>
            <person name="Silar P."/>
            <person name="Natvig D.O."/>
            <person name="Lalanne C."/>
            <person name="Gautier V."/>
            <person name="Ament-Velasquez S.L."/>
            <person name="Kruys A."/>
            <person name="Hutchinson M.I."/>
            <person name="Powell A.J."/>
            <person name="Barry K."/>
            <person name="Miller A.N."/>
            <person name="Grigoriev I.V."/>
            <person name="Debuchy R."/>
            <person name="Gladieux P."/>
            <person name="Hiltunen Thoren M."/>
            <person name="Johannesson H."/>
        </authorList>
    </citation>
    <scope>NUCLEOTIDE SEQUENCE</scope>
    <source>
        <strain evidence="2">CBS 532.94</strain>
    </source>
</reference>
<dbReference type="Proteomes" id="UP001303760">
    <property type="component" value="Unassembled WGS sequence"/>
</dbReference>
<gene>
    <name evidence="2" type="ORF">C8A03DRAFT_20057</name>
</gene>
<evidence type="ECO:0000313" key="2">
    <source>
        <dbReference type="EMBL" id="KAK4232703.1"/>
    </source>
</evidence>
<name>A0AAN7C198_9PEZI</name>
<feature type="non-terminal residue" evidence="2">
    <location>
        <position position="86"/>
    </location>
</feature>
<accession>A0AAN7C198</accession>
<evidence type="ECO:0000256" key="1">
    <source>
        <dbReference type="SAM" id="MobiDB-lite"/>
    </source>
</evidence>
<sequence>MKRNADAVTSVRKRRRNNDKEECGSARLFREGDSARDQARPHRVAIATLPVRALDSCWSVGQNRPLDERHARRLCGIFEQGGLNRR</sequence>
<feature type="region of interest" description="Disordered" evidence="1">
    <location>
        <begin position="1"/>
        <end position="26"/>
    </location>
</feature>
<evidence type="ECO:0000313" key="3">
    <source>
        <dbReference type="Proteomes" id="UP001303760"/>
    </source>
</evidence>
<comment type="caution">
    <text evidence="2">The sequence shown here is derived from an EMBL/GenBank/DDBJ whole genome shotgun (WGS) entry which is preliminary data.</text>
</comment>
<dbReference type="EMBL" id="MU861010">
    <property type="protein sequence ID" value="KAK4232703.1"/>
    <property type="molecule type" value="Genomic_DNA"/>
</dbReference>
<dbReference type="AlphaFoldDB" id="A0AAN7C198"/>
<keyword evidence="3" id="KW-1185">Reference proteome</keyword>
<protein>
    <submittedName>
        <fullName evidence="2">Uncharacterized protein</fullName>
    </submittedName>
</protein>